<evidence type="ECO:0000256" key="1">
    <source>
        <dbReference type="ARBA" id="ARBA00001971"/>
    </source>
</evidence>
<dbReference type="Gene3D" id="1.10.630.10">
    <property type="entry name" value="Cytochrome P450"/>
    <property type="match status" value="1"/>
</dbReference>
<keyword evidence="7" id="KW-1133">Transmembrane helix</keyword>
<keyword evidence="11" id="KW-0560">Oxidoreductase</keyword>
<comment type="cofactor">
    <cofactor evidence="1">
        <name>heme</name>
        <dbReference type="ChEBI" id="CHEBI:30413"/>
    </cofactor>
</comment>
<sequence length="507" mass="58541">MDYFDIFCLQFFVVFIIYLIKRPQIGKNEPPLVPYRYPIIGHTYRYLYDAENLINECKEKYGDPFSLYIFGSVRTFAGADSSHEVFQNSPDIFDHHTAINVLFPVHEVYRQYLIHEDAPAFSAHSINESINGRIYLYTSRIQKDLLFGIEKYFGDCKGSKRIKNIHDVLSLIIAKPIVNVFLGEEAAQFDDIVESFSGLEKDVFKLKAIPPILLFIHPSLHKKAVTLPLKLGWKPINKHRDLFIRRFKLIVEERVRQRIVLGKKYILKDDLLDFVLSEPDFKTEVVDDKFLDKLFGIIYANAFAAVHSTTRFLAMTLFEYGGRPEFWKEIYEEQLMIHNEINNNLEADNVNKMIKLECFIKESFRNSSDFASLPHALLKDSYTFKNGATIPKGRIVNICTKDVTLSSNFYGETSKNFQPSRHITTYSGGTTIHAPLSKVDKGHIAFGGGRRACPGRFLATHILKIFMHNLVLRYNIRTKSGKVDPKKIIATFVFQPTSELIFENRNY</sequence>
<dbReference type="SUPFAM" id="SSF48264">
    <property type="entry name" value="Cytochrome P450"/>
    <property type="match status" value="1"/>
</dbReference>
<dbReference type="GO" id="GO:0016020">
    <property type="term" value="C:membrane"/>
    <property type="evidence" value="ECO:0007669"/>
    <property type="project" value="UniProtKB-SubCell"/>
</dbReference>
<proteinExistence type="inferred from homology"/>
<keyword evidence="10" id="KW-0472">Membrane</keyword>
<evidence type="ECO:0000256" key="4">
    <source>
        <dbReference type="ARBA" id="ARBA00022617"/>
    </source>
</evidence>
<dbReference type="PANTHER" id="PTHR46206">
    <property type="entry name" value="CYTOCHROME P450"/>
    <property type="match status" value="1"/>
</dbReference>
<organism evidence="12 13">
    <name type="scientific">Gigaspora rosea</name>
    <dbReference type="NCBI Taxonomy" id="44941"/>
    <lineage>
        <taxon>Eukaryota</taxon>
        <taxon>Fungi</taxon>
        <taxon>Fungi incertae sedis</taxon>
        <taxon>Mucoromycota</taxon>
        <taxon>Glomeromycotina</taxon>
        <taxon>Glomeromycetes</taxon>
        <taxon>Diversisporales</taxon>
        <taxon>Gigasporaceae</taxon>
        <taxon>Gigaspora</taxon>
    </lineage>
</organism>
<comment type="subcellular location">
    <subcellularLocation>
        <location evidence="2">Membrane</location>
    </subcellularLocation>
</comment>
<accession>A0A397UDW5</accession>
<dbReference type="GO" id="GO:0004497">
    <property type="term" value="F:monooxygenase activity"/>
    <property type="evidence" value="ECO:0007669"/>
    <property type="project" value="UniProtKB-KW"/>
</dbReference>
<dbReference type="Proteomes" id="UP000266673">
    <property type="component" value="Unassembled WGS sequence"/>
</dbReference>
<keyword evidence="5" id="KW-0812">Transmembrane</keyword>
<dbReference type="PROSITE" id="PS00086">
    <property type="entry name" value="CYTOCHROME_P450"/>
    <property type="match status" value="1"/>
</dbReference>
<evidence type="ECO:0000313" key="12">
    <source>
        <dbReference type="EMBL" id="RIB08495.1"/>
    </source>
</evidence>
<comment type="similarity">
    <text evidence="3 11">Belongs to the cytochrome P450 family.</text>
</comment>
<evidence type="ECO:0000256" key="5">
    <source>
        <dbReference type="ARBA" id="ARBA00022692"/>
    </source>
</evidence>
<dbReference type="OrthoDB" id="1844152at2759"/>
<evidence type="ECO:0000256" key="10">
    <source>
        <dbReference type="ARBA" id="ARBA00023136"/>
    </source>
</evidence>
<evidence type="ECO:0000256" key="3">
    <source>
        <dbReference type="ARBA" id="ARBA00010617"/>
    </source>
</evidence>
<dbReference type="InterPro" id="IPR036396">
    <property type="entry name" value="Cyt_P450_sf"/>
</dbReference>
<reference evidence="12 13" key="1">
    <citation type="submission" date="2018-06" db="EMBL/GenBank/DDBJ databases">
        <title>Comparative genomics reveals the genomic features of Rhizophagus irregularis, R. cerebriforme, R. diaphanum and Gigaspora rosea, and their symbiotic lifestyle signature.</title>
        <authorList>
            <person name="Morin E."/>
            <person name="San Clemente H."/>
            <person name="Chen E.C.H."/>
            <person name="De La Providencia I."/>
            <person name="Hainaut M."/>
            <person name="Kuo A."/>
            <person name="Kohler A."/>
            <person name="Murat C."/>
            <person name="Tang N."/>
            <person name="Roy S."/>
            <person name="Loubradou J."/>
            <person name="Henrissat B."/>
            <person name="Grigoriev I.V."/>
            <person name="Corradi N."/>
            <person name="Roux C."/>
            <person name="Martin F.M."/>
        </authorList>
    </citation>
    <scope>NUCLEOTIDE SEQUENCE [LARGE SCALE GENOMIC DNA]</scope>
    <source>
        <strain evidence="12 13">DAOM 194757</strain>
    </source>
</reference>
<dbReference type="STRING" id="44941.A0A397UDW5"/>
<protein>
    <submittedName>
        <fullName evidence="12">Cytochrome P450</fullName>
    </submittedName>
</protein>
<evidence type="ECO:0000256" key="8">
    <source>
        <dbReference type="ARBA" id="ARBA00023004"/>
    </source>
</evidence>
<gene>
    <name evidence="12" type="ORF">C2G38_2211527</name>
</gene>
<name>A0A397UDW5_9GLOM</name>
<dbReference type="GO" id="GO:0016705">
    <property type="term" value="F:oxidoreductase activity, acting on paired donors, with incorporation or reduction of molecular oxygen"/>
    <property type="evidence" value="ECO:0007669"/>
    <property type="project" value="InterPro"/>
</dbReference>
<comment type="caution">
    <text evidence="12">The sequence shown here is derived from an EMBL/GenBank/DDBJ whole genome shotgun (WGS) entry which is preliminary data.</text>
</comment>
<keyword evidence="13" id="KW-1185">Reference proteome</keyword>
<dbReference type="InterPro" id="IPR001128">
    <property type="entry name" value="Cyt_P450"/>
</dbReference>
<evidence type="ECO:0000256" key="9">
    <source>
        <dbReference type="ARBA" id="ARBA00023033"/>
    </source>
</evidence>
<keyword evidence="4 11" id="KW-0349">Heme</keyword>
<dbReference type="EMBL" id="QKWP01001502">
    <property type="protein sequence ID" value="RIB08495.1"/>
    <property type="molecule type" value="Genomic_DNA"/>
</dbReference>
<evidence type="ECO:0000256" key="11">
    <source>
        <dbReference type="RuleBase" id="RU000461"/>
    </source>
</evidence>
<dbReference type="PANTHER" id="PTHR46206:SF5">
    <property type="entry name" value="P450, PUTATIVE (EUROFUNG)-RELATED"/>
    <property type="match status" value="1"/>
</dbReference>
<dbReference type="AlphaFoldDB" id="A0A397UDW5"/>
<dbReference type="Pfam" id="PF00067">
    <property type="entry name" value="p450"/>
    <property type="match status" value="1"/>
</dbReference>
<dbReference type="GO" id="GO:0020037">
    <property type="term" value="F:heme binding"/>
    <property type="evidence" value="ECO:0007669"/>
    <property type="project" value="InterPro"/>
</dbReference>
<evidence type="ECO:0000256" key="6">
    <source>
        <dbReference type="ARBA" id="ARBA00022723"/>
    </source>
</evidence>
<keyword evidence="8 11" id="KW-0408">Iron</keyword>
<keyword evidence="9 11" id="KW-0503">Monooxygenase</keyword>
<keyword evidence="6 11" id="KW-0479">Metal-binding</keyword>
<evidence type="ECO:0000256" key="7">
    <source>
        <dbReference type="ARBA" id="ARBA00022989"/>
    </source>
</evidence>
<evidence type="ECO:0000256" key="2">
    <source>
        <dbReference type="ARBA" id="ARBA00004370"/>
    </source>
</evidence>
<dbReference type="GO" id="GO:0005506">
    <property type="term" value="F:iron ion binding"/>
    <property type="evidence" value="ECO:0007669"/>
    <property type="project" value="InterPro"/>
</dbReference>
<dbReference type="InterPro" id="IPR017972">
    <property type="entry name" value="Cyt_P450_CS"/>
</dbReference>
<evidence type="ECO:0000313" key="13">
    <source>
        <dbReference type="Proteomes" id="UP000266673"/>
    </source>
</evidence>